<keyword evidence="2" id="KW-1133">Transmembrane helix</keyword>
<feature type="domain" description="Reverse transcriptase zinc-binding" evidence="4">
    <location>
        <begin position="752"/>
        <end position="837"/>
    </location>
</feature>
<protein>
    <recommendedName>
        <fullName evidence="8">RNase H type-1 domain-containing protein</fullName>
    </recommendedName>
</protein>
<keyword evidence="2" id="KW-0472">Membrane</keyword>
<feature type="region of interest" description="Disordered" evidence="1">
    <location>
        <begin position="426"/>
        <end position="484"/>
    </location>
</feature>
<organism evidence="6 7">
    <name type="scientific">Colocasia esculenta</name>
    <name type="common">Wild taro</name>
    <name type="synonym">Arum esculentum</name>
    <dbReference type="NCBI Taxonomy" id="4460"/>
    <lineage>
        <taxon>Eukaryota</taxon>
        <taxon>Viridiplantae</taxon>
        <taxon>Streptophyta</taxon>
        <taxon>Embryophyta</taxon>
        <taxon>Tracheophyta</taxon>
        <taxon>Spermatophyta</taxon>
        <taxon>Magnoliopsida</taxon>
        <taxon>Liliopsida</taxon>
        <taxon>Araceae</taxon>
        <taxon>Aroideae</taxon>
        <taxon>Colocasieae</taxon>
        <taxon>Colocasia</taxon>
    </lineage>
</organism>
<dbReference type="InterPro" id="IPR012337">
    <property type="entry name" value="RNaseH-like_sf"/>
</dbReference>
<accession>A0A843THN4</accession>
<keyword evidence="2" id="KW-0812">Transmembrane</keyword>
<dbReference type="SUPFAM" id="SSF53098">
    <property type="entry name" value="Ribonuclease H-like"/>
    <property type="match status" value="1"/>
</dbReference>
<feature type="domain" description="RNase H type-1" evidence="3">
    <location>
        <begin position="964"/>
        <end position="1082"/>
    </location>
</feature>
<feature type="transmembrane region" description="Helical" evidence="2">
    <location>
        <begin position="1123"/>
        <end position="1142"/>
    </location>
</feature>
<dbReference type="InterPro" id="IPR036397">
    <property type="entry name" value="RNaseH_sf"/>
</dbReference>
<dbReference type="PANTHER" id="PTHR31286">
    <property type="entry name" value="GLYCINE-RICH CELL WALL STRUCTURAL PROTEIN 1.8-LIKE"/>
    <property type="match status" value="1"/>
</dbReference>
<dbReference type="InterPro" id="IPR025558">
    <property type="entry name" value="DUF4283"/>
</dbReference>
<dbReference type="CDD" id="cd06222">
    <property type="entry name" value="RNase_H_like"/>
    <property type="match status" value="1"/>
</dbReference>
<dbReference type="InterPro" id="IPR044730">
    <property type="entry name" value="RNase_H-like_dom_plant"/>
</dbReference>
<comment type="caution">
    <text evidence="6">The sequence shown here is derived from an EMBL/GenBank/DDBJ whole genome shotgun (WGS) entry which is preliminary data.</text>
</comment>
<dbReference type="PANTHER" id="PTHR31286:SF180">
    <property type="entry name" value="OS10G0362600 PROTEIN"/>
    <property type="match status" value="1"/>
</dbReference>
<feature type="region of interest" description="Disordered" evidence="1">
    <location>
        <begin position="23"/>
        <end position="63"/>
    </location>
</feature>
<dbReference type="InterPro" id="IPR002156">
    <property type="entry name" value="RNaseH_domain"/>
</dbReference>
<dbReference type="Proteomes" id="UP000652761">
    <property type="component" value="Unassembled WGS sequence"/>
</dbReference>
<evidence type="ECO:0000313" key="7">
    <source>
        <dbReference type="Proteomes" id="UP000652761"/>
    </source>
</evidence>
<dbReference type="AlphaFoldDB" id="A0A843THN4"/>
<gene>
    <name evidence="6" type="ORF">Taro_000888</name>
</gene>
<feature type="compositionally biased region" description="Polar residues" evidence="1">
    <location>
        <begin position="40"/>
        <end position="51"/>
    </location>
</feature>
<sequence>MRLSIQGDQELRRGFEVMVKISKNEEEAPRTPSPHEILSSLASSPRPTTFGNELGSAKRDSRERSSVVRQASCSFLSAGGPWVAGGLPLMGDLASPGVESMSFAHALASSLCPMKIDLILKPPAFTNDGLPAVYFSKEEFRKSEQPLKLAIVAKCSYGRPSIPDITSCLSQRLALKGDCIVSSLNPRHILLRFFDEEDFLKVLVGFPNLPINLYNEDYLKCIAGNFGEVLRIHDSTLAWTQTAEALVCVNVDIAKPLADRIWIGNGDKGFWQVVTFHRVPPICKVCRRLGHTSDSCKKKSREKPLLQQVHPPPPVNQDQEWRVVKRKSTALDKQCVLQTNTVPVSNVFDRLADDVLDPDTAPSGHGDLHACTHVHETGDPSWSKQFTSTVGNSSAEGPAFAQDTTSAVPLVPEVSRVVHVPPGDATLQTSVDSLHGSPNAVHGSSRRRVLQDSPAGVSPEGAPEEQSGDLSPAGDGLPNLGFGKESKKSGVNIIVDLRGKPCHSKALAIPSFDPANGALCANASSLAFCDNILLPSVKISKDGVLPPQHGNVFGKIESVVLQAESHVAAMQIRFDGDPSEANRASLNAANADLRRALTCQETFWAQKSRLNWFKDGDKNTSFYHAVVQGNRRRALIHRLKVDGVWCEDQSKLAMEADSFFHRLLTSEDHNSRWIIGDGRKVDFLNHVWLGQGPLSDLLSSPYSGPPLTVREVIRDVNHPARLLVTCHELLQNVKLQPQDDCCVWTASSNGAFTTSSAYNILSQYGVKRHALHRLWHHTFYRRASFFCWKLLYRAIPVDSRVSDLGVPLASRCSCCASTSSEDLNHLFINSDLARILWGWIAPILVLNVATYDNITTRLWTLLRQCNTSSPSGFVSLYASILILWEIWRARCSMMFESKRPSVSRITHHIHYLVSSSLGQQEFTSFRHDPHLKALQYIGLFPSFKYTSIKIFRWKPPDYGLVLHVDGASKGNPGLCGGGGCIRDSSGNFLFAFAHSYGIGGSLMVEVRALYDGLQLAFEFGFVLTTICFDSQILVNSLRSGKPPSWDCMHWWRAACSLFNAAKSRAFHVYRHLNQVADALANMTKFITIKANEIISYLVPTLAFVHLLESPFHVWRLTMRRRRYFLAALGMISILLFLCLFLSKNFHDVNLTEFLFAASLTNVNFILYSFFLSLTEARLDRMGGWIRSRRGG</sequence>
<dbReference type="GO" id="GO:0004523">
    <property type="term" value="F:RNA-DNA hybrid ribonuclease activity"/>
    <property type="evidence" value="ECO:0007669"/>
    <property type="project" value="InterPro"/>
</dbReference>
<evidence type="ECO:0000259" key="5">
    <source>
        <dbReference type="Pfam" id="PF14111"/>
    </source>
</evidence>
<dbReference type="Pfam" id="PF13456">
    <property type="entry name" value="RVT_3"/>
    <property type="match status" value="1"/>
</dbReference>
<evidence type="ECO:0008006" key="8">
    <source>
        <dbReference type="Google" id="ProtNLM"/>
    </source>
</evidence>
<proteinExistence type="predicted"/>
<evidence type="ECO:0000313" key="6">
    <source>
        <dbReference type="EMBL" id="MQL68590.1"/>
    </source>
</evidence>
<feature type="transmembrane region" description="Helical" evidence="2">
    <location>
        <begin position="1154"/>
        <end position="1173"/>
    </location>
</feature>
<dbReference type="OrthoDB" id="786567at2759"/>
<feature type="domain" description="DUF4283" evidence="5">
    <location>
        <begin position="145"/>
        <end position="203"/>
    </location>
</feature>
<dbReference type="Pfam" id="PF13966">
    <property type="entry name" value="zf-RVT"/>
    <property type="match status" value="1"/>
</dbReference>
<dbReference type="GO" id="GO:0003676">
    <property type="term" value="F:nucleic acid binding"/>
    <property type="evidence" value="ECO:0007669"/>
    <property type="project" value="InterPro"/>
</dbReference>
<dbReference type="EMBL" id="NMUH01000017">
    <property type="protein sequence ID" value="MQL68590.1"/>
    <property type="molecule type" value="Genomic_DNA"/>
</dbReference>
<keyword evidence="7" id="KW-1185">Reference proteome</keyword>
<dbReference type="Gene3D" id="3.30.420.10">
    <property type="entry name" value="Ribonuclease H-like superfamily/Ribonuclease H"/>
    <property type="match status" value="1"/>
</dbReference>
<reference evidence="6" key="1">
    <citation type="submission" date="2017-07" db="EMBL/GenBank/DDBJ databases">
        <title>Taro Niue Genome Assembly and Annotation.</title>
        <authorList>
            <person name="Atibalentja N."/>
            <person name="Keating K."/>
            <person name="Fields C.J."/>
        </authorList>
    </citation>
    <scope>NUCLEOTIDE SEQUENCE</scope>
    <source>
        <strain evidence="6">Niue_2</strain>
        <tissue evidence="6">Leaf</tissue>
    </source>
</reference>
<evidence type="ECO:0000256" key="1">
    <source>
        <dbReference type="SAM" id="MobiDB-lite"/>
    </source>
</evidence>
<evidence type="ECO:0000259" key="3">
    <source>
        <dbReference type="Pfam" id="PF13456"/>
    </source>
</evidence>
<evidence type="ECO:0000259" key="4">
    <source>
        <dbReference type="Pfam" id="PF13966"/>
    </source>
</evidence>
<dbReference type="Pfam" id="PF14111">
    <property type="entry name" value="DUF4283"/>
    <property type="match status" value="1"/>
</dbReference>
<dbReference type="InterPro" id="IPR026960">
    <property type="entry name" value="RVT-Znf"/>
</dbReference>
<evidence type="ECO:0000256" key="2">
    <source>
        <dbReference type="SAM" id="Phobius"/>
    </source>
</evidence>
<name>A0A843THN4_COLES</name>
<dbReference type="InterPro" id="IPR040256">
    <property type="entry name" value="At4g02000-like"/>
</dbReference>